<organism evidence="1 2">
    <name type="scientific">Polaribacter batillariae</name>
    <dbReference type="NCBI Taxonomy" id="2808900"/>
    <lineage>
        <taxon>Bacteria</taxon>
        <taxon>Pseudomonadati</taxon>
        <taxon>Bacteroidota</taxon>
        <taxon>Flavobacteriia</taxon>
        <taxon>Flavobacteriales</taxon>
        <taxon>Flavobacteriaceae</taxon>
    </lineage>
</organism>
<evidence type="ECO:0008006" key="3">
    <source>
        <dbReference type="Google" id="ProtNLM"/>
    </source>
</evidence>
<keyword evidence="2" id="KW-1185">Reference proteome</keyword>
<evidence type="ECO:0000313" key="1">
    <source>
        <dbReference type="EMBL" id="QTD38290.1"/>
    </source>
</evidence>
<proteinExistence type="predicted"/>
<protein>
    <recommendedName>
        <fullName evidence="3">Outer membrane protein beta-barrel domain-containing protein</fullName>
    </recommendedName>
</protein>
<dbReference type="Proteomes" id="UP000663935">
    <property type="component" value="Chromosome"/>
</dbReference>
<name>A0ABX7SVN1_9FLAO</name>
<evidence type="ECO:0000313" key="2">
    <source>
        <dbReference type="Proteomes" id="UP000663935"/>
    </source>
</evidence>
<reference evidence="1 2" key="1">
    <citation type="submission" date="2021-03" db="EMBL/GenBank/DDBJ databases">
        <title>Complete genome of Polaribacter_sp.G4M1.</title>
        <authorList>
            <person name="Jeong S.W."/>
            <person name="Bae J.W."/>
        </authorList>
    </citation>
    <scope>NUCLEOTIDE SEQUENCE [LARGE SCALE GENOMIC DNA]</scope>
    <source>
        <strain evidence="1 2">G4M1</strain>
    </source>
</reference>
<gene>
    <name evidence="1" type="ORF">JL193_03030</name>
</gene>
<dbReference type="EMBL" id="CP071795">
    <property type="protein sequence ID" value="QTD38290.1"/>
    <property type="molecule type" value="Genomic_DNA"/>
</dbReference>
<dbReference type="RefSeq" id="WP_207972425.1">
    <property type="nucleotide sequence ID" value="NZ_CP071795.1"/>
</dbReference>
<accession>A0ABX7SVN1</accession>
<sequence>MINNSNLQSLNEAFFKDEVNEFIKSYYDFKKELSVLETENNVENYQDASLGKTITILENTFSTIKENLNKLKNISFSNYTLPIDVNGKNIDLVEVILEIYDKKTNDLIDTYSYRVWITGGFKIDFSGGLFFSSLLDDKFYTKDDLTEGNEGKKFIRQKDLGNLDYGFGTLMNLKYRSEKNYSYLFSFGALLKEAQEFQFLAGLGISFGKDERIILSTGVTLGRVERLVGDYDANTSYLLPENNLVTTEERFGVGYFFGVSYNLNKPKKDAD</sequence>